<gene>
    <name evidence="8" type="primary">LOC113521378</name>
</gene>
<dbReference type="GeneID" id="113521378"/>
<dbReference type="InterPro" id="IPR021717">
    <property type="entry name" value="Nucleoporin_Nup160"/>
</dbReference>
<dbReference type="PANTHER" id="PTHR21286">
    <property type="entry name" value="NUCLEAR PORE COMPLEX PROTEIN NUP160"/>
    <property type="match status" value="1"/>
</dbReference>
<evidence type="ECO:0000313" key="7">
    <source>
        <dbReference type="Proteomes" id="UP001652740"/>
    </source>
</evidence>
<dbReference type="InParanoid" id="A0A6J1X7Q4"/>
<dbReference type="KEGG" id="gmw:113521378"/>
<dbReference type="PANTHER" id="PTHR21286:SF0">
    <property type="entry name" value="NUCLEAR PORE COMPLEX PROTEIN NUP160"/>
    <property type="match status" value="1"/>
</dbReference>
<evidence type="ECO:0000256" key="1">
    <source>
        <dbReference type="ARBA" id="ARBA00004123"/>
    </source>
</evidence>
<evidence type="ECO:0000259" key="4">
    <source>
        <dbReference type="Pfam" id="PF11715"/>
    </source>
</evidence>
<dbReference type="InterPro" id="IPR056547">
    <property type="entry name" value="NUP160_helical"/>
</dbReference>
<evidence type="ECO:0000256" key="3">
    <source>
        <dbReference type="ARBA" id="ARBA00023242"/>
    </source>
</evidence>
<evidence type="ECO:0000313" key="8">
    <source>
        <dbReference type="RefSeq" id="XP_026762705.3"/>
    </source>
</evidence>
<dbReference type="FunCoup" id="A0A6J1X7Q4">
    <property type="interactions" value="1394"/>
</dbReference>
<proteinExistence type="predicted"/>
<evidence type="ECO:0000259" key="5">
    <source>
        <dbReference type="Pfam" id="PF23345"/>
    </source>
</evidence>
<dbReference type="Proteomes" id="UP001652740">
    <property type="component" value="Unplaced"/>
</dbReference>
<dbReference type="InterPro" id="IPR056535">
    <property type="entry name" value="TPR_NUP160_M"/>
</dbReference>
<accession>A0A6J1X7Q4</accession>
<dbReference type="Pfam" id="PF11715">
    <property type="entry name" value="Beta-prop_Nup120_160"/>
    <property type="match status" value="1"/>
</dbReference>
<dbReference type="GO" id="GO:0017056">
    <property type="term" value="F:structural constituent of nuclear pore"/>
    <property type="evidence" value="ECO:0007669"/>
    <property type="project" value="TreeGrafter"/>
</dbReference>
<protein>
    <submittedName>
        <fullName evidence="8">Nuclear pore complex protein Nup160</fullName>
    </submittedName>
</protein>
<evidence type="ECO:0000256" key="2">
    <source>
        <dbReference type="ARBA" id="ARBA00022448"/>
    </source>
</evidence>
<keyword evidence="2" id="KW-0813">Transport</keyword>
<dbReference type="GO" id="GO:0005643">
    <property type="term" value="C:nuclear pore"/>
    <property type="evidence" value="ECO:0007669"/>
    <property type="project" value="UniProtKB-ARBA"/>
</dbReference>
<dbReference type="Pfam" id="PF23354">
    <property type="entry name" value="TPR_NUP160_120_M"/>
    <property type="match status" value="1"/>
</dbReference>
<organism evidence="7 8">
    <name type="scientific">Galleria mellonella</name>
    <name type="common">Greater wax moth</name>
    <dbReference type="NCBI Taxonomy" id="7137"/>
    <lineage>
        <taxon>Eukaryota</taxon>
        <taxon>Metazoa</taxon>
        <taxon>Ecdysozoa</taxon>
        <taxon>Arthropoda</taxon>
        <taxon>Hexapoda</taxon>
        <taxon>Insecta</taxon>
        <taxon>Pterygota</taxon>
        <taxon>Neoptera</taxon>
        <taxon>Endopterygota</taxon>
        <taxon>Lepidoptera</taxon>
        <taxon>Glossata</taxon>
        <taxon>Ditrysia</taxon>
        <taxon>Pyraloidea</taxon>
        <taxon>Pyralidae</taxon>
        <taxon>Galleriinae</taxon>
        <taxon>Galleria</taxon>
    </lineage>
</organism>
<keyword evidence="7" id="KW-1185">Reference proteome</keyword>
<evidence type="ECO:0000259" key="6">
    <source>
        <dbReference type="Pfam" id="PF23354"/>
    </source>
</evidence>
<feature type="domain" description="NUP160 helical" evidence="5">
    <location>
        <begin position="596"/>
        <end position="715"/>
    </location>
</feature>
<reference evidence="8" key="1">
    <citation type="submission" date="2025-08" db="UniProtKB">
        <authorList>
            <consortium name="RefSeq"/>
        </authorList>
    </citation>
    <scope>IDENTIFICATION</scope>
    <source>
        <tissue evidence="8">Whole larvae</tissue>
    </source>
</reference>
<dbReference type="RefSeq" id="XP_026762705.3">
    <property type="nucleotide sequence ID" value="XM_026906904.3"/>
</dbReference>
<feature type="domain" description="NUP160 middle TPR" evidence="6">
    <location>
        <begin position="834"/>
        <end position="1102"/>
    </location>
</feature>
<feature type="domain" description="Nucleoporin Nup120/160 beta-propeller" evidence="4">
    <location>
        <begin position="63"/>
        <end position="536"/>
    </location>
</feature>
<name>A0A6J1X7Q4_GALME</name>
<sequence>MEFAEAIPVTFKEITPNHNIPEKWKEIVLNTGGTHSTLQDIKLSQKGGGYWYKDSIKANTRNRFLYWQTTSDAIELSEASLDVNLSGSNLRCKVAPGTPPLSNITAYERPAYREVVILAATVSSVHRLIFPHPESFDKKSTFGSMSTSSPSIFHDTSLVNNPNNYYILNQYSNATTGVAHTCASLLRDTGEAVFALAFGYGGEGGLLLVKLPVSGTAVTTVLKRESAVPRFLSGITGALRGKSGADGVETYGVALTNSFAIAVCGDTCLRAWSLDDGGAPVVVSSPLSQTLVRPKPPPHGHMLQKTTGSDGSIILVAYLSFPNECEFVVLKMLDGVAGTVKFSNICRLFGPQMDLLDYAIGYGDGTNVIWALWSQSDGETVITSSGVGAAAGWRAAAARAAAGALAPQPSHRHYRDRLLAPALFPPAVIRKALAIYRRTWGGNETSLDGDLGESAINAVQARIQHLTARSGSTDQSHLMHKCWSDLYSWCMQYMEGLQKPLGIIVSNHATDIESGWWCAVVRRAGISLVRELEPLEKLMLSPDTSLVDAGVDCERTSELSLSAEAVRVVAAGARWERAAGGGCAGAGAGAAGGAAELERRLFASNAPQHRLLPRLLHLLLAAPLSTDGAAEAQHPILTPQQVDELTSILEPIKDLQNAVLELNDALRLDVPEIDTTKNEDDEYNEYDNLFASDLGVSILTEAIRQMAEMRSRVVRGAVAALGAARGAGGVPGAGHCAVHWQAYRALLWLRAQSLQRPAAGSAEAFRLKLSALGAEPAAGACEAAGACAAESVVQAYARGAGGARARRHLAAARAPPHCHHALPLLAYHLAHQLWAVSGGFEFGWWLATINQPRLVQNYVAMLEPWCEWNACSRQFILGLSLLDTEDPEGAYTAFCKAAKGVSTEPFLRALVAAPHARLTQHHALVLYYMKVIKLFEIHDAGACVVRLAETAISIADKDDPNLAMFQWLVFKWHLSGGRVSRALAAAAASPAPHARAAAAATLLTTLARRKQLSALVSCAPLASEAERAAAARAKLHDPIGHNPYYDFLYALHISRHHYRKAAAVMYERAARCAAERGGSSEGGAGEGARRRWLAAALVCLRLARPEHAFLARPAPPASTAAVPALADAPAADGADRPAPASRYLQVIGPEELAAELRDEDPESMDPVQQALLKNEDIDFDKLYPYLKEADPETLLAVTKRILSTGQFMPHWFLQRYMEADGAGCARALLAGGRAAAAGAACAAAVRGALAALQPASPAAPRAAPLAAADLLRAELAPLAATDAYAAQVYNELDSLIKEYIQVVMRTSEDMKVARLQNAIVH</sequence>
<keyword evidence="3" id="KW-0539">Nucleus</keyword>
<comment type="subcellular location">
    <subcellularLocation>
        <location evidence="1">Nucleus</location>
    </subcellularLocation>
</comment>
<dbReference type="Pfam" id="PF23345">
    <property type="entry name" value="NUP160_helical"/>
    <property type="match status" value="1"/>
</dbReference>
<dbReference type="InterPro" id="IPR059141">
    <property type="entry name" value="Beta-prop_Nup120_160"/>
</dbReference>